<protein>
    <recommendedName>
        <fullName evidence="4">protein disulfide-isomerase</fullName>
        <ecNumber evidence="4">5.3.4.1</ecNumber>
    </recommendedName>
</protein>
<evidence type="ECO:0000256" key="1">
    <source>
        <dbReference type="ARBA" id="ARBA00001182"/>
    </source>
</evidence>
<feature type="disulfide bond" description="Redox-active" evidence="10">
    <location>
        <begin position="392"/>
        <end position="395"/>
    </location>
</feature>
<dbReference type="Proteomes" id="UP001497525">
    <property type="component" value="Unassembled WGS sequence"/>
</dbReference>
<evidence type="ECO:0000313" key="14">
    <source>
        <dbReference type="Proteomes" id="UP001497525"/>
    </source>
</evidence>
<dbReference type="AlphaFoldDB" id="A0AAV2TEA2"/>
<evidence type="ECO:0000256" key="3">
    <source>
        <dbReference type="ARBA" id="ARBA00006347"/>
    </source>
</evidence>
<evidence type="ECO:0000256" key="8">
    <source>
        <dbReference type="ARBA" id="ARBA00023235"/>
    </source>
</evidence>
<evidence type="ECO:0000256" key="2">
    <source>
        <dbReference type="ARBA" id="ARBA00004319"/>
    </source>
</evidence>
<evidence type="ECO:0000259" key="12">
    <source>
        <dbReference type="PROSITE" id="PS51352"/>
    </source>
</evidence>
<keyword evidence="8" id="KW-0413">Isomerase</keyword>
<accession>A0AAV2TEA2</accession>
<keyword evidence="10" id="KW-1015">Disulfide bond</keyword>
<dbReference type="GO" id="GO:0034976">
    <property type="term" value="P:response to endoplasmic reticulum stress"/>
    <property type="evidence" value="ECO:0007669"/>
    <property type="project" value="TreeGrafter"/>
</dbReference>
<dbReference type="EMBL" id="CAXLJL010000268">
    <property type="protein sequence ID" value="CAL5135777.1"/>
    <property type="molecule type" value="Genomic_DNA"/>
</dbReference>
<comment type="subcellular location">
    <subcellularLocation>
        <location evidence="2">Endoplasmic reticulum lumen</location>
    </subcellularLocation>
</comment>
<evidence type="ECO:0000256" key="10">
    <source>
        <dbReference type="PIRSR" id="PIRSR605792-51"/>
    </source>
</evidence>
<evidence type="ECO:0000313" key="13">
    <source>
        <dbReference type="EMBL" id="CAL5135777.1"/>
    </source>
</evidence>
<comment type="similarity">
    <text evidence="3">Belongs to the protein disulfide isomerase family.</text>
</comment>
<organism evidence="13 14">
    <name type="scientific">Calicophoron daubneyi</name>
    <name type="common">Rumen fluke</name>
    <name type="synonym">Paramphistomum daubneyi</name>
    <dbReference type="NCBI Taxonomy" id="300641"/>
    <lineage>
        <taxon>Eukaryota</taxon>
        <taxon>Metazoa</taxon>
        <taxon>Spiralia</taxon>
        <taxon>Lophotrochozoa</taxon>
        <taxon>Platyhelminthes</taxon>
        <taxon>Trematoda</taxon>
        <taxon>Digenea</taxon>
        <taxon>Plagiorchiida</taxon>
        <taxon>Pronocephalata</taxon>
        <taxon>Paramphistomoidea</taxon>
        <taxon>Paramphistomidae</taxon>
        <taxon>Calicophoron</taxon>
    </lineage>
</organism>
<keyword evidence="7" id="KW-0256">Endoplasmic reticulum</keyword>
<evidence type="ECO:0000256" key="11">
    <source>
        <dbReference type="SAM" id="SignalP"/>
    </source>
</evidence>
<evidence type="ECO:0000256" key="6">
    <source>
        <dbReference type="ARBA" id="ARBA00022737"/>
    </source>
</evidence>
<reference evidence="13" key="1">
    <citation type="submission" date="2024-06" db="EMBL/GenBank/DDBJ databases">
        <authorList>
            <person name="Liu X."/>
            <person name="Lenzi L."/>
            <person name="Haldenby T S."/>
            <person name="Uol C."/>
        </authorList>
    </citation>
    <scope>NUCLEOTIDE SEQUENCE</scope>
</reference>
<feature type="domain" description="Thioredoxin" evidence="12">
    <location>
        <begin position="1"/>
        <end position="123"/>
    </location>
</feature>
<dbReference type="InterPro" id="IPR036249">
    <property type="entry name" value="Thioredoxin-like_sf"/>
</dbReference>
<dbReference type="SUPFAM" id="SSF52833">
    <property type="entry name" value="Thioredoxin-like"/>
    <property type="match status" value="4"/>
</dbReference>
<sequence>MFAYILFLLLIRSAYCGNVIELTDDDFKAQTRSFDCALVMFYAPWCGHCKQLKPSFEEAADKISRPSIKFARLDCTTQKKTCSEMGVTGYPTVKLFKGGAYQKEFDGQRNTESIIQYMTKNCRDPSVQIKVTEDLDKLLHDPATSDQPVVLAYIRSDGDAFKSVYSNVASKMMDHFVFAHTFSASMFDSGETNHVRLYRPKALHNKFEDPVVNYDGDYSNENIQEWLRKNGFGRVGYRSRTNTEFFPKKDLLVLYSNASLSSYPKGVNYYRNRLLKTIEQEKEAASKVSFAYSYSGDFYDELDALGHGSSSDFPVVAIYSSGKKYLMGKYSPTAVAEFLKKFAAGSLTPHLKSEPVPSGSDDFAKKVVALTFDEMVNDPSKDVMIVFHAPWCGHCKAFLPKFQTVAEKLQNEPNILLATYDATANDIPDAYSVQGYPTVFFVSKTDKEHPKTYEGAREVDDVIRYIAASSTEELRGYDRDGKKRKEEL</sequence>
<dbReference type="InterPro" id="IPR005792">
    <property type="entry name" value="Prot_disulphide_isomerase"/>
</dbReference>
<evidence type="ECO:0000256" key="9">
    <source>
        <dbReference type="ARBA" id="ARBA00023284"/>
    </source>
</evidence>
<dbReference type="Gene3D" id="3.40.30.10">
    <property type="entry name" value="Glutaredoxin"/>
    <property type="match status" value="4"/>
</dbReference>
<keyword evidence="6" id="KW-0677">Repeat</keyword>
<feature type="signal peptide" evidence="11">
    <location>
        <begin position="1"/>
        <end position="16"/>
    </location>
</feature>
<dbReference type="PANTHER" id="PTHR18929">
    <property type="entry name" value="PROTEIN DISULFIDE ISOMERASE"/>
    <property type="match status" value="1"/>
</dbReference>
<gene>
    <name evidence="13" type="ORF">CDAUBV1_LOCUS9890</name>
</gene>
<dbReference type="Pfam" id="PF00085">
    <property type="entry name" value="Thioredoxin"/>
    <property type="match status" value="2"/>
</dbReference>
<name>A0AAV2TEA2_CALDB</name>
<dbReference type="PANTHER" id="PTHR18929:SF132">
    <property type="entry name" value="PROTEIN DISULFIDE-ISOMERASE A3"/>
    <property type="match status" value="1"/>
</dbReference>
<dbReference type="Pfam" id="PF13848">
    <property type="entry name" value="Thioredoxin_6"/>
    <property type="match status" value="1"/>
</dbReference>
<dbReference type="CDD" id="cd02961">
    <property type="entry name" value="PDI_a_family"/>
    <property type="match status" value="1"/>
</dbReference>
<dbReference type="InterPro" id="IPR013766">
    <property type="entry name" value="Thioredoxin_domain"/>
</dbReference>
<comment type="caution">
    <text evidence="13">The sequence shown here is derived from an EMBL/GenBank/DDBJ whole genome shotgun (WGS) entry which is preliminary data.</text>
</comment>
<dbReference type="EC" id="5.3.4.1" evidence="4"/>
<dbReference type="GO" id="GO:0005788">
    <property type="term" value="C:endoplasmic reticulum lumen"/>
    <property type="evidence" value="ECO:0007669"/>
    <property type="project" value="UniProtKB-SubCell"/>
</dbReference>
<dbReference type="NCBIfam" id="TIGR01130">
    <property type="entry name" value="ER_PDI_fam"/>
    <property type="match status" value="1"/>
</dbReference>
<dbReference type="GO" id="GO:0006457">
    <property type="term" value="P:protein folding"/>
    <property type="evidence" value="ECO:0007669"/>
    <property type="project" value="TreeGrafter"/>
</dbReference>
<dbReference type="GO" id="GO:0003756">
    <property type="term" value="F:protein disulfide isomerase activity"/>
    <property type="evidence" value="ECO:0007669"/>
    <property type="project" value="UniProtKB-EC"/>
</dbReference>
<dbReference type="CDD" id="cd02995">
    <property type="entry name" value="PDI_a_PDI_a'_C"/>
    <property type="match status" value="1"/>
</dbReference>
<keyword evidence="9 10" id="KW-0676">Redox-active center</keyword>
<evidence type="ECO:0000256" key="7">
    <source>
        <dbReference type="ARBA" id="ARBA00022824"/>
    </source>
</evidence>
<dbReference type="PRINTS" id="PR00421">
    <property type="entry name" value="THIOREDOXIN"/>
</dbReference>
<evidence type="ECO:0000256" key="4">
    <source>
        <dbReference type="ARBA" id="ARBA00012723"/>
    </source>
</evidence>
<dbReference type="PROSITE" id="PS00194">
    <property type="entry name" value="THIOREDOXIN_1"/>
    <property type="match status" value="2"/>
</dbReference>
<dbReference type="InterPro" id="IPR017937">
    <property type="entry name" value="Thioredoxin_CS"/>
</dbReference>
<proteinExistence type="inferred from homology"/>
<feature type="chain" id="PRO_5043932075" description="protein disulfide-isomerase" evidence="11">
    <location>
        <begin position="17"/>
        <end position="488"/>
    </location>
</feature>
<feature type="disulfide bond" description="Redox-active" evidence="10">
    <location>
        <begin position="46"/>
        <end position="49"/>
    </location>
</feature>
<feature type="domain" description="Thioredoxin" evidence="12">
    <location>
        <begin position="342"/>
        <end position="471"/>
    </location>
</feature>
<evidence type="ECO:0000256" key="5">
    <source>
        <dbReference type="ARBA" id="ARBA00022729"/>
    </source>
</evidence>
<keyword evidence="5 11" id="KW-0732">Signal</keyword>
<dbReference type="PROSITE" id="PS51352">
    <property type="entry name" value="THIOREDOXIN_2"/>
    <property type="match status" value="2"/>
</dbReference>
<comment type="catalytic activity">
    <reaction evidence="1">
        <text>Catalyzes the rearrangement of -S-S- bonds in proteins.</text>
        <dbReference type="EC" id="5.3.4.1"/>
    </reaction>
</comment>